<gene>
    <name evidence="6 9" type="primary">rnfG</name>
    <name evidence="9" type="ORF">GCM10007414_34460</name>
</gene>
<evidence type="ECO:0000256" key="7">
    <source>
        <dbReference type="SAM" id="Phobius"/>
    </source>
</evidence>
<dbReference type="PIRSF" id="PIRSF006091">
    <property type="entry name" value="E_trnsport_RnfG"/>
    <property type="match status" value="1"/>
</dbReference>
<dbReference type="SMART" id="SM00900">
    <property type="entry name" value="FMN_bind"/>
    <property type="match status" value="1"/>
</dbReference>
<keyword evidence="6" id="KW-1003">Cell membrane</keyword>
<feature type="domain" description="FMN-binding" evidence="8">
    <location>
        <begin position="105"/>
        <end position="197"/>
    </location>
</feature>
<evidence type="ECO:0000256" key="1">
    <source>
        <dbReference type="ARBA" id="ARBA00022448"/>
    </source>
</evidence>
<proteinExistence type="inferred from homology"/>
<keyword evidence="4 6" id="KW-0288">FMN</keyword>
<evidence type="ECO:0000259" key="8">
    <source>
        <dbReference type="SMART" id="SM00900"/>
    </source>
</evidence>
<keyword evidence="6" id="KW-0997">Cell inner membrane</keyword>
<dbReference type="RefSeq" id="WP_055731614.1">
    <property type="nucleotide sequence ID" value="NZ_BMDY01000026.1"/>
</dbReference>
<keyword evidence="6 7" id="KW-1133">Transmembrane helix</keyword>
<reference evidence="10" key="1">
    <citation type="journal article" date="2019" name="Int. J. Syst. Evol. Microbiol.">
        <title>The Global Catalogue of Microorganisms (GCM) 10K type strain sequencing project: providing services to taxonomists for standard genome sequencing and annotation.</title>
        <authorList>
            <consortium name="The Broad Institute Genomics Platform"/>
            <consortium name="The Broad Institute Genome Sequencing Center for Infectious Disease"/>
            <person name="Wu L."/>
            <person name="Ma J."/>
        </authorList>
    </citation>
    <scope>NUCLEOTIDE SEQUENCE [LARGE SCALE GENOMIC DNA]</scope>
    <source>
        <strain evidence="10">CGMCC 1.10131</strain>
    </source>
</reference>
<evidence type="ECO:0000256" key="2">
    <source>
        <dbReference type="ARBA" id="ARBA00022553"/>
    </source>
</evidence>
<dbReference type="PANTHER" id="PTHR36118:SF1">
    <property type="entry name" value="ION-TRANSLOCATING OXIDOREDUCTASE COMPLEX SUBUNIT G"/>
    <property type="match status" value="1"/>
</dbReference>
<keyword evidence="1 6" id="KW-0813">Transport</keyword>
<sequence length="204" mass="21926">MSSSTWVEKHINSNVYQSVSLAIAVGISAALLLGLNTITEPAIAERVKEDKLAAIDLVMPAENYANALLDTEHDFDVDGRHYTVYNALDENGVASGYVVQVSANGYSGEIKLVVGVDARLSITGVRVLSHSETPGLGDKIEVEKNPWVLSFNGKDLNNTTTKQWAVKKDGGQFDQFTGATITPRAVVNAVHQALLDLNTQQQGS</sequence>
<dbReference type="InterPro" id="IPR007329">
    <property type="entry name" value="FMN-bd"/>
</dbReference>
<keyword evidence="5 6" id="KW-0249">Electron transport</keyword>
<dbReference type="Pfam" id="PF04205">
    <property type="entry name" value="FMN_bind"/>
    <property type="match status" value="1"/>
</dbReference>
<evidence type="ECO:0000313" key="9">
    <source>
        <dbReference type="EMBL" id="GGB18160.1"/>
    </source>
</evidence>
<keyword evidence="2 6" id="KW-0597">Phosphoprotein</keyword>
<dbReference type="InterPro" id="IPR010209">
    <property type="entry name" value="Ion_transpt_RnfG/RsxG"/>
</dbReference>
<evidence type="ECO:0000256" key="3">
    <source>
        <dbReference type="ARBA" id="ARBA00022630"/>
    </source>
</evidence>
<dbReference type="NCBIfam" id="NF002519">
    <property type="entry name" value="PRK01908.1"/>
    <property type="match status" value="1"/>
</dbReference>
<evidence type="ECO:0000256" key="6">
    <source>
        <dbReference type="HAMAP-Rule" id="MF_00479"/>
    </source>
</evidence>
<feature type="transmembrane region" description="Helical" evidence="7">
    <location>
        <begin position="15"/>
        <end position="38"/>
    </location>
</feature>
<keyword evidence="6" id="KW-1278">Translocase</keyword>
<keyword evidence="6 7" id="KW-0812">Transmembrane</keyword>
<dbReference type="EMBL" id="BMDY01000026">
    <property type="protein sequence ID" value="GGB18160.1"/>
    <property type="molecule type" value="Genomic_DNA"/>
</dbReference>
<organism evidence="9 10">
    <name type="scientific">Agarivorans gilvus</name>
    <dbReference type="NCBI Taxonomy" id="680279"/>
    <lineage>
        <taxon>Bacteria</taxon>
        <taxon>Pseudomonadati</taxon>
        <taxon>Pseudomonadota</taxon>
        <taxon>Gammaproteobacteria</taxon>
        <taxon>Alteromonadales</taxon>
        <taxon>Alteromonadaceae</taxon>
        <taxon>Agarivorans</taxon>
    </lineage>
</organism>
<keyword evidence="3 6" id="KW-0285">Flavoprotein</keyword>
<dbReference type="EC" id="7.-.-.-" evidence="6"/>
<comment type="cofactor">
    <cofactor evidence="6">
        <name>FMN</name>
        <dbReference type="ChEBI" id="CHEBI:58210"/>
    </cofactor>
</comment>
<evidence type="ECO:0000256" key="4">
    <source>
        <dbReference type="ARBA" id="ARBA00022643"/>
    </source>
</evidence>
<keyword evidence="10" id="KW-1185">Reference proteome</keyword>
<dbReference type="NCBIfam" id="TIGR01947">
    <property type="entry name" value="rnfG"/>
    <property type="match status" value="1"/>
</dbReference>
<name>A0ABQ1I5A9_9ALTE</name>
<evidence type="ECO:0000256" key="5">
    <source>
        <dbReference type="ARBA" id="ARBA00022982"/>
    </source>
</evidence>
<comment type="caution">
    <text evidence="9">The sequence shown here is derived from an EMBL/GenBank/DDBJ whole genome shotgun (WGS) entry which is preliminary data.</text>
</comment>
<comment type="subcellular location">
    <subcellularLocation>
        <location evidence="6">Cell inner membrane</location>
        <topology evidence="6">Single-pass membrane protein</topology>
    </subcellularLocation>
</comment>
<accession>A0ABQ1I5A9</accession>
<evidence type="ECO:0000313" key="10">
    <source>
        <dbReference type="Proteomes" id="UP000651977"/>
    </source>
</evidence>
<dbReference type="HAMAP" id="MF_00479">
    <property type="entry name" value="RsxG_RnfG"/>
    <property type="match status" value="1"/>
</dbReference>
<comment type="function">
    <text evidence="6">Part of a membrane-bound complex that couples electron transfer with translocation of ions across the membrane.</text>
</comment>
<feature type="modified residue" description="FMN phosphoryl threonine" evidence="6">
    <location>
        <position position="180"/>
    </location>
</feature>
<comment type="subunit">
    <text evidence="6">The complex is composed of six subunits: RnfA, RnfB, RnfC, RnfD, RnfE and RnfG.</text>
</comment>
<comment type="similarity">
    <text evidence="6">Belongs to the RnfG family.</text>
</comment>
<protein>
    <recommendedName>
        <fullName evidence="6">Ion-translocating oxidoreductase complex subunit G</fullName>
        <ecNumber evidence="6">7.-.-.-</ecNumber>
    </recommendedName>
    <alternativeName>
        <fullName evidence="6">Rnf electron transport complex subunit G</fullName>
    </alternativeName>
</protein>
<dbReference type="PANTHER" id="PTHR36118">
    <property type="entry name" value="ION-TRANSLOCATING OXIDOREDUCTASE COMPLEX SUBUNIT G"/>
    <property type="match status" value="1"/>
</dbReference>
<keyword evidence="6 7" id="KW-0472">Membrane</keyword>
<dbReference type="Proteomes" id="UP000651977">
    <property type="component" value="Unassembled WGS sequence"/>
</dbReference>